<evidence type="ECO:0000256" key="4">
    <source>
        <dbReference type="ARBA" id="ARBA00022448"/>
    </source>
</evidence>
<dbReference type="GO" id="GO:0017038">
    <property type="term" value="P:protein import"/>
    <property type="evidence" value="ECO:0007669"/>
    <property type="project" value="TreeGrafter"/>
</dbReference>
<dbReference type="Proteomes" id="UP000017090">
    <property type="component" value="Unassembled WGS sequence"/>
</dbReference>
<keyword evidence="8 11" id="KW-1133">Transmembrane helix</keyword>
<gene>
    <name evidence="13" type="ORF">HMPREF1250_1495</name>
</gene>
<evidence type="ECO:0000313" key="13">
    <source>
        <dbReference type="EMBL" id="ERT56509.1"/>
    </source>
</evidence>
<comment type="similarity">
    <text evidence="10">Belongs to the exbB/tolQ family.</text>
</comment>
<dbReference type="GO" id="GO:0005886">
    <property type="term" value="C:plasma membrane"/>
    <property type="evidence" value="ECO:0007669"/>
    <property type="project" value="UniProtKB-SubCell"/>
</dbReference>
<keyword evidence="14" id="KW-1185">Reference proteome</keyword>
<evidence type="ECO:0000256" key="6">
    <source>
        <dbReference type="ARBA" id="ARBA00022692"/>
    </source>
</evidence>
<comment type="caution">
    <text evidence="13">The sequence shown here is derived from an EMBL/GenBank/DDBJ whole genome shotgun (WGS) entry which is preliminary data.</text>
</comment>
<evidence type="ECO:0000256" key="10">
    <source>
        <dbReference type="RuleBase" id="RU004057"/>
    </source>
</evidence>
<evidence type="ECO:0000256" key="7">
    <source>
        <dbReference type="ARBA" id="ARBA00022927"/>
    </source>
</evidence>
<keyword evidence="7 10" id="KW-0653">Protein transport</keyword>
<organism evidence="13 14">
    <name type="scientific">Megasphaera vaginalis</name>
    <name type="common">ex Srinivasan et al. 2021</name>
    <dbReference type="NCBI Taxonomy" id="1111454"/>
    <lineage>
        <taxon>Bacteria</taxon>
        <taxon>Bacillati</taxon>
        <taxon>Bacillota</taxon>
        <taxon>Negativicutes</taxon>
        <taxon>Veillonellales</taxon>
        <taxon>Veillonellaceae</taxon>
        <taxon>Megasphaera</taxon>
    </lineage>
</organism>
<keyword evidence="4 10" id="KW-0813">Transport</keyword>
<dbReference type="InterPro" id="IPR050790">
    <property type="entry name" value="ExbB/TolQ_transport"/>
</dbReference>
<feature type="transmembrane region" description="Helical" evidence="11">
    <location>
        <begin position="16"/>
        <end position="38"/>
    </location>
</feature>
<dbReference type="InterPro" id="IPR002898">
    <property type="entry name" value="MotA_ExbB_proton_chnl"/>
</dbReference>
<dbReference type="GO" id="GO:0022857">
    <property type="term" value="F:transmembrane transporter activity"/>
    <property type="evidence" value="ECO:0007669"/>
    <property type="project" value="InterPro"/>
</dbReference>
<dbReference type="PATRIC" id="fig|1111454.3.peg.2137"/>
<evidence type="ECO:0000256" key="11">
    <source>
        <dbReference type="SAM" id="Phobius"/>
    </source>
</evidence>
<dbReference type="STRING" id="1111454.HMPREF1250_1495"/>
<dbReference type="PANTHER" id="PTHR30625">
    <property type="entry name" value="PROTEIN TOLQ"/>
    <property type="match status" value="1"/>
</dbReference>
<dbReference type="Pfam" id="PF01618">
    <property type="entry name" value="MotA_ExbB"/>
    <property type="match status" value="1"/>
</dbReference>
<keyword evidence="6 11" id="KW-0812">Transmembrane</keyword>
<evidence type="ECO:0000256" key="1">
    <source>
        <dbReference type="ARBA" id="ARBA00004162"/>
    </source>
</evidence>
<dbReference type="Pfam" id="PF02472">
    <property type="entry name" value="ExbD"/>
    <property type="match status" value="1"/>
</dbReference>
<comment type="similarity">
    <text evidence="3">Belongs to the ExbD/TolR family.</text>
</comment>
<evidence type="ECO:0000256" key="2">
    <source>
        <dbReference type="ARBA" id="ARBA00004651"/>
    </source>
</evidence>
<evidence type="ECO:0000313" key="14">
    <source>
        <dbReference type="Proteomes" id="UP000017090"/>
    </source>
</evidence>
<comment type="subcellular location">
    <subcellularLocation>
        <location evidence="2">Cell membrane</location>
        <topology evidence="2">Multi-pass membrane protein</topology>
    </subcellularLocation>
    <subcellularLocation>
        <location evidence="1">Cell membrane</location>
        <topology evidence="1">Single-pass membrane protein</topology>
    </subcellularLocation>
    <subcellularLocation>
        <location evidence="10">Membrane</location>
        <topology evidence="10">Multi-pass membrane protein</topology>
    </subcellularLocation>
</comment>
<evidence type="ECO:0000256" key="9">
    <source>
        <dbReference type="ARBA" id="ARBA00023136"/>
    </source>
</evidence>
<feature type="transmembrane region" description="Helical" evidence="11">
    <location>
        <begin position="220"/>
        <end position="238"/>
    </location>
</feature>
<evidence type="ECO:0000256" key="5">
    <source>
        <dbReference type="ARBA" id="ARBA00022475"/>
    </source>
</evidence>
<feature type="transmembrane region" description="Helical" evidence="11">
    <location>
        <begin position="114"/>
        <end position="138"/>
    </location>
</feature>
<evidence type="ECO:0000259" key="12">
    <source>
        <dbReference type="Pfam" id="PF01618"/>
    </source>
</evidence>
<feature type="domain" description="MotA/TolQ/ExbB proton channel" evidence="12">
    <location>
        <begin position="76"/>
        <end position="190"/>
    </location>
</feature>
<keyword evidence="5" id="KW-1003">Cell membrane</keyword>
<evidence type="ECO:0000256" key="3">
    <source>
        <dbReference type="ARBA" id="ARBA00005811"/>
    </source>
</evidence>
<dbReference type="Gene3D" id="3.30.420.270">
    <property type="match status" value="1"/>
</dbReference>
<protein>
    <submittedName>
        <fullName evidence="13">Transporter, MotA/TolQ/ExbB proton channel family protein</fullName>
    </submittedName>
</protein>
<evidence type="ECO:0000256" key="8">
    <source>
        <dbReference type="ARBA" id="ARBA00022989"/>
    </source>
</evidence>
<dbReference type="AlphaFoldDB" id="U7UCC8"/>
<accession>U7UCC8</accession>
<feature type="transmembrane region" description="Helical" evidence="11">
    <location>
        <begin position="158"/>
        <end position="178"/>
    </location>
</feature>
<keyword evidence="9 11" id="KW-0472">Membrane</keyword>
<dbReference type="PANTHER" id="PTHR30625:SF15">
    <property type="entry name" value="BIOPOLYMER TRANSPORT PROTEIN EXBB"/>
    <property type="match status" value="1"/>
</dbReference>
<dbReference type="EMBL" id="AWXA01000062">
    <property type="protein sequence ID" value="ERT56509.1"/>
    <property type="molecule type" value="Genomic_DNA"/>
</dbReference>
<dbReference type="eggNOG" id="COG0848">
    <property type="taxonomic scope" value="Bacteria"/>
</dbReference>
<proteinExistence type="inferred from homology"/>
<reference evidence="13 14" key="1">
    <citation type="submission" date="2013-09" db="EMBL/GenBank/DDBJ databases">
        <authorList>
            <person name="Durkin A.S."/>
            <person name="Haft D.R."/>
            <person name="McCorrison J."/>
            <person name="Torralba M."/>
            <person name="Gillis M."/>
            <person name="Haft D.H."/>
            <person name="Methe B."/>
            <person name="Sutton G."/>
            <person name="Nelson K.E."/>
        </authorList>
    </citation>
    <scope>NUCLEOTIDE SEQUENCE [LARGE SCALE GENOMIC DNA]</scope>
    <source>
        <strain evidence="13 14">BV3C16-1</strain>
    </source>
</reference>
<name>U7UCC8_9FIRM</name>
<dbReference type="InterPro" id="IPR003400">
    <property type="entry name" value="ExbD"/>
</dbReference>
<sequence length="341" mass="37087">MEGFSYCIHLFHSGGIVMYPLLLLSVITVAIAVERGFYYQTNRSGSKKFFHGVYHAAKTDNWSAAEQLCKEFPTSISRIIAAGLANDASEIAMKDAFAETMAAEAVGFRRYLDYLSAIVTIAPLLGLLGTVTGMINTFSVLDNGAGAMAMTGGVGEALVATATGLCVAIIAFCVYTYFSHQLDTIISDTESLCVSVLNGKKKKWGRTMFNRHRMKRKPQFMIIPMIDIIFFLLVFFMMNSLQTVAQKALSVQLPQAQSASAPAQLPIILTLDAEGHITVDNKPVSLHEADQIMKQHMSENNHASVILQADKRTAHGQVVAVMDMLKGAGVKRLAIAAEQKG</sequence>
<dbReference type="eggNOG" id="COG0811">
    <property type="taxonomic scope" value="Bacteria"/>
</dbReference>